<dbReference type="EMBL" id="DTAI01000124">
    <property type="protein sequence ID" value="HGN36756.1"/>
    <property type="molecule type" value="Genomic_DNA"/>
</dbReference>
<gene>
    <name evidence="7" type="ORF">ENT87_04305</name>
    <name evidence="8" type="ORF">ENU30_06310</name>
</gene>
<dbReference type="SUPFAM" id="SSF53613">
    <property type="entry name" value="Ribokinase-like"/>
    <property type="match status" value="1"/>
</dbReference>
<dbReference type="AlphaFoldDB" id="A0A7J3I7J3"/>
<evidence type="ECO:0000256" key="4">
    <source>
        <dbReference type="ARBA" id="ARBA00022777"/>
    </source>
</evidence>
<dbReference type="InterPro" id="IPR029056">
    <property type="entry name" value="Ribokinase-like"/>
</dbReference>
<dbReference type="PROSITE" id="PS00584">
    <property type="entry name" value="PFKB_KINASES_2"/>
    <property type="match status" value="1"/>
</dbReference>
<dbReference type="PANTHER" id="PTHR43085">
    <property type="entry name" value="HEXOKINASE FAMILY MEMBER"/>
    <property type="match status" value="1"/>
</dbReference>
<keyword evidence="5" id="KW-0067">ATP-binding</keyword>
<evidence type="ECO:0000259" key="6">
    <source>
        <dbReference type="Pfam" id="PF00294"/>
    </source>
</evidence>
<evidence type="ECO:0000256" key="1">
    <source>
        <dbReference type="ARBA" id="ARBA00010688"/>
    </source>
</evidence>
<evidence type="ECO:0000256" key="5">
    <source>
        <dbReference type="ARBA" id="ARBA00022840"/>
    </source>
</evidence>
<dbReference type="Gene3D" id="3.40.1190.20">
    <property type="match status" value="1"/>
</dbReference>
<protein>
    <submittedName>
        <fullName evidence="7">Sugar kinase</fullName>
    </submittedName>
</protein>
<dbReference type="PANTHER" id="PTHR43085:SF1">
    <property type="entry name" value="PSEUDOURIDINE KINASE-RELATED"/>
    <property type="match status" value="1"/>
</dbReference>
<evidence type="ECO:0000313" key="8">
    <source>
        <dbReference type="EMBL" id="HGQ18567.1"/>
    </source>
</evidence>
<keyword evidence="4 7" id="KW-0418">Kinase</keyword>
<keyword evidence="2" id="KW-0808">Transferase</keyword>
<dbReference type="InterPro" id="IPR002173">
    <property type="entry name" value="Carboh/pur_kinase_PfkB_CS"/>
</dbReference>
<name>A0A7J3I7J3_9CREN</name>
<evidence type="ECO:0000256" key="3">
    <source>
        <dbReference type="ARBA" id="ARBA00022741"/>
    </source>
</evidence>
<dbReference type="CDD" id="cd01166">
    <property type="entry name" value="KdgK"/>
    <property type="match status" value="1"/>
</dbReference>
<accession>A0A7J3I7J3</accession>
<feature type="domain" description="Carbohydrate kinase PfkB" evidence="6">
    <location>
        <begin position="6"/>
        <end position="301"/>
    </location>
</feature>
<dbReference type="EMBL" id="DTBZ01000116">
    <property type="protein sequence ID" value="HGQ18567.1"/>
    <property type="molecule type" value="Genomic_DNA"/>
</dbReference>
<evidence type="ECO:0000256" key="2">
    <source>
        <dbReference type="ARBA" id="ARBA00022679"/>
    </source>
</evidence>
<evidence type="ECO:0000313" key="7">
    <source>
        <dbReference type="EMBL" id="HGN36756.1"/>
    </source>
</evidence>
<reference evidence="7" key="1">
    <citation type="journal article" date="2020" name="mSystems">
        <title>Genome- and Community-Level Interaction Insights into Carbon Utilization and Element Cycling Functions of Hydrothermarchaeota in Hydrothermal Sediment.</title>
        <authorList>
            <person name="Zhou Z."/>
            <person name="Liu Y."/>
            <person name="Xu W."/>
            <person name="Pan J."/>
            <person name="Luo Z.H."/>
            <person name="Li M."/>
        </authorList>
    </citation>
    <scope>NUCLEOTIDE SEQUENCE [LARGE SCALE GENOMIC DNA]</scope>
    <source>
        <strain evidence="7">SpSt-618</strain>
        <strain evidence="8">SpSt-657</strain>
    </source>
</reference>
<organism evidence="7">
    <name type="scientific">Ignisphaera aggregans</name>
    <dbReference type="NCBI Taxonomy" id="334771"/>
    <lineage>
        <taxon>Archaea</taxon>
        <taxon>Thermoproteota</taxon>
        <taxon>Thermoprotei</taxon>
        <taxon>Desulfurococcales</taxon>
        <taxon>Desulfurococcaceae</taxon>
        <taxon>Ignisphaera</taxon>
    </lineage>
</organism>
<comment type="similarity">
    <text evidence="1">Belongs to the carbohydrate kinase PfkB family.</text>
</comment>
<comment type="caution">
    <text evidence="7">The sequence shown here is derived from an EMBL/GenBank/DDBJ whole genome shotgun (WGS) entry which is preliminary data.</text>
</comment>
<dbReference type="Pfam" id="PF00294">
    <property type="entry name" value="PfkB"/>
    <property type="match status" value="1"/>
</dbReference>
<dbReference type="InterPro" id="IPR050306">
    <property type="entry name" value="PfkB_Carbo_kinase"/>
</dbReference>
<dbReference type="InterPro" id="IPR011611">
    <property type="entry name" value="PfkB_dom"/>
</dbReference>
<sequence length="320" mass="35080">MSLHFDVVSLGELLVEFVRKEQDVMHTVPGDYVGPYPSGAPAITIDTCARLGLRTGFIGIVGDDDFGQMVIERLRSDGVDISRIRVDRNSVTGMAFVAYRSDGSRRFVFNLKYSASAKLSPEHIDPEYVSKARLLHISGSTLYISNSAKGACEKAIDIAKANNITVFLDPNIRVELASIEEIREMLYPIIKNSDAILISEDELALITGITDVRKAAYRIVDLGPKLIAIKRGRKGSTTLTRDGVIIEASAFPISEVDPTGAGDVFNAAFIYGYLNNWNLEKTLIFANAAAAIKVSRRGPMEGPRSYNEVASLILERHVKL</sequence>
<proteinExistence type="inferred from homology"/>
<dbReference type="GO" id="GO:0016301">
    <property type="term" value="F:kinase activity"/>
    <property type="evidence" value="ECO:0007669"/>
    <property type="project" value="UniProtKB-KW"/>
</dbReference>
<dbReference type="GO" id="GO:0005524">
    <property type="term" value="F:ATP binding"/>
    <property type="evidence" value="ECO:0007669"/>
    <property type="project" value="UniProtKB-KW"/>
</dbReference>
<keyword evidence="3" id="KW-0547">Nucleotide-binding</keyword>